<keyword evidence="3" id="KW-0378">Hydrolase</keyword>
<dbReference type="Pfam" id="PF00128">
    <property type="entry name" value="Alpha-amylase"/>
    <property type="match status" value="1"/>
</dbReference>
<evidence type="ECO:0000256" key="1">
    <source>
        <dbReference type="SAM" id="MobiDB-lite"/>
    </source>
</evidence>
<accession>A0ABW6BQ34</accession>
<dbReference type="PANTHER" id="PTHR10357:SF205">
    <property type="entry name" value="O-GLYCOSYL HYDROLASE FAMILY 13"/>
    <property type="match status" value="1"/>
</dbReference>
<evidence type="ECO:0000313" key="4">
    <source>
        <dbReference type="Proteomes" id="UP001597641"/>
    </source>
</evidence>
<sequence length="594" mass="67081">MLLGNACTTVPSTSNSPKLSNTTEEEVKDNKIIIYQMVVRLFGNKNSTNKTYGSKEENGTGKFNDVTEEAMEELKKLGVTHVWYTGVLEHATMTDLTAYGITLDDPDVVKGRAGSPYAVKDYYDVDPDLAENVENRMEEFEDLVERTHEHDLKVIIDFIPNHVARTYVSDAKPAGVKGFGEDDDKTKAYDPKNDFYYLPGTSFVVPAGTNAGGESFRHPLKDGKFDENPPKATGNNIFSAKPGIDDWYETIKLNYGVDYQNGKKTYFEPIPPVWIKMRDILRFWASKDVDGFRCDVAEMVPVEFWSWVIPQVKEVKPDLIFIAEAYDPKVYEQYLTVGKFDFLYDKVGLYDGLKRLIRDEPNANVKGITDVWSKDSRGFSSRMLRFLENHDEERIASAGFAQDPWLAKPAMVLTATLASGPVMIYFGQEVGEPGKGVEGFGGEDNRTSIFDYWGVPEHQKWMNNGRFDGGKLSDDQKKLRSFYQTLLNFSKENEAIRNGKFYELNNQKGFNQKQYAYLRYAGDNRVLVVANFDREQTLETEIKLPKDVKVAIGISGGNSMSFKNELTQETFEVKNVGDAIPIKVGPSDAVILSF</sequence>
<dbReference type="SUPFAM" id="SSF51445">
    <property type="entry name" value="(Trans)glycosidases"/>
    <property type="match status" value="1"/>
</dbReference>
<dbReference type="SMART" id="SM00642">
    <property type="entry name" value="Aamy"/>
    <property type="match status" value="1"/>
</dbReference>
<dbReference type="EMBL" id="JBHUOX010000002">
    <property type="protein sequence ID" value="MFD2999380.1"/>
    <property type="molecule type" value="Genomic_DNA"/>
</dbReference>
<protein>
    <submittedName>
        <fullName evidence="3">Alpha-amylase family glycosyl hydrolase</fullName>
    </submittedName>
</protein>
<dbReference type="RefSeq" id="WP_377480881.1">
    <property type="nucleotide sequence ID" value="NZ_JBHUOX010000002.1"/>
</dbReference>
<evidence type="ECO:0000259" key="2">
    <source>
        <dbReference type="SMART" id="SM00642"/>
    </source>
</evidence>
<name>A0ABW6BQ34_9BACT</name>
<feature type="domain" description="Glycosyl hydrolase family 13 catalytic" evidence="2">
    <location>
        <begin position="36"/>
        <end position="466"/>
    </location>
</feature>
<comment type="caution">
    <text evidence="3">The sequence shown here is derived from an EMBL/GenBank/DDBJ whole genome shotgun (WGS) entry which is preliminary data.</text>
</comment>
<feature type="region of interest" description="Disordered" evidence="1">
    <location>
        <begin position="1"/>
        <end position="23"/>
    </location>
</feature>
<gene>
    <name evidence="3" type="ORF">ACFS7Z_03325</name>
</gene>
<dbReference type="Gene3D" id="3.20.20.80">
    <property type="entry name" value="Glycosidases"/>
    <property type="match status" value="2"/>
</dbReference>
<reference evidence="4" key="1">
    <citation type="journal article" date="2019" name="Int. J. Syst. Evol. Microbiol.">
        <title>The Global Catalogue of Microorganisms (GCM) 10K type strain sequencing project: providing services to taxonomists for standard genome sequencing and annotation.</title>
        <authorList>
            <consortium name="The Broad Institute Genomics Platform"/>
            <consortium name="The Broad Institute Genome Sequencing Center for Infectious Disease"/>
            <person name="Wu L."/>
            <person name="Ma J."/>
        </authorList>
    </citation>
    <scope>NUCLEOTIDE SEQUENCE [LARGE SCALE GENOMIC DNA]</scope>
    <source>
        <strain evidence="4">KCTC 23984</strain>
    </source>
</reference>
<organism evidence="3 4">
    <name type="scientific">Pontibacter toksunensis</name>
    <dbReference type="NCBI Taxonomy" id="1332631"/>
    <lineage>
        <taxon>Bacteria</taxon>
        <taxon>Pseudomonadati</taxon>
        <taxon>Bacteroidota</taxon>
        <taxon>Cytophagia</taxon>
        <taxon>Cytophagales</taxon>
        <taxon>Hymenobacteraceae</taxon>
        <taxon>Pontibacter</taxon>
    </lineage>
</organism>
<dbReference type="InterPro" id="IPR006047">
    <property type="entry name" value="GH13_cat_dom"/>
</dbReference>
<dbReference type="CDD" id="cd11349">
    <property type="entry name" value="AmyAc_3"/>
    <property type="match status" value="1"/>
</dbReference>
<evidence type="ECO:0000313" key="3">
    <source>
        <dbReference type="EMBL" id="MFD2999380.1"/>
    </source>
</evidence>
<keyword evidence="4" id="KW-1185">Reference proteome</keyword>
<feature type="compositionally biased region" description="Polar residues" evidence="1">
    <location>
        <begin position="1"/>
        <end position="22"/>
    </location>
</feature>
<dbReference type="InterPro" id="IPR013780">
    <property type="entry name" value="Glyco_hydro_b"/>
</dbReference>
<proteinExistence type="predicted"/>
<dbReference type="Proteomes" id="UP001597641">
    <property type="component" value="Unassembled WGS sequence"/>
</dbReference>
<dbReference type="PANTHER" id="PTHR10357">
    <property type="entry name" value="ALPHA-AMYLASE FAMILY MEMBER"/>
    <property type="match status" value="1"/>
</dbReference>
<dbReference type="Gene3D" id="2.60.40.1180">
    <property type="entry name" value="Golgi alpha-mannosidase II"/>
    <property type="match status" value="1"/>
</dbReference>
<dbReference type="GO" id="GO:0016787">
    <property type="term" value="F:hydrolase activity"/>
    <property type="evidence" value="ECO:0007669"/>
    <property type="project" value="UniProtKB-KW"/>
</dbReference>
<dbReference type="SUPFAM" id="SSF51011">
    <property type="entry name" value="Glycosyl hydrolase domain"/>
    <property type="match status" value="1"/>
</dbReference>
<dbReference type="InterPro" id="IPR017853">
    <property type="entry name" value="GH"/>
</dbReference>